<dbReference type="Proteomes" id="UP000515591">
    <property type="component" value="Chromosome"/>
</dbReference>
<organism evidence="2 3">
    <name type="scientific">Metapseudomonas otitidis</name>
    <dbReference type="NCBI Taxonomy" id="319939"/>
    <lineage>
        <taxon>Bacteria</taxon>
        <taxon>Pseudomonadati</taxon>
        <taxon>Pseudomonadota</taxon>
        <taxon>Gammaproteobacteria</taxon>
        <taxon>Pseudomonadales</taxon>
        <taxon>Pseudomonadaceae</taxon>
        <taxon>Metapseudomonas</taxon>
    </lineage>
</organism>
<proteinExistence type="predicted"/>
<sequence length="91" mass="10674">MEWLVTYRYRDETRYMRMNTRGLPNIKAIAFSILSLEQPGLPAPSRPIDRIEGWLEELGYVITDIRLLRQRPGQAPVGPYSELLSLRRNEE</sequence>
<dbReference type="KEGG" id="poj:PtoMrB4_24780"/>
<dbReference type="AlphaFoldDB" id="A0A679GCA5"/>
<accession>A0A679GCA5</accession>
<protein>
    <submittedName>
        <fullName evidence="2">Uncharacterized protein</fullName>
    </submittedName>
</protein>
<dbReference type="EMBL" id="AP022213">
    <property type="protein sequence ID" value="BBT16435.1"/>
    <property type="molecule type" value="Genomic_DNA"/>
</dbReference>
<reference evidence="1 4" key="1">
    <citation type="submission" date="2019-12" db="EMBL/GenBank/DDBJ databases">
        <title>complete genome sequences of Pseudomonas otitidis str. WP8-S17-CRE-03 isolated from wastewater treatment plant effluent.</title>
        <authorList>
            <person name="Sekizuka T."/>
            <person name="Itokawa K."/>
            <person name="Yatsu K."/>
            <person name="Inamine Y."/>
            <person name="Kuroda M."/>
        </authorList>
    </citation>
    <scope>NUCLEOTIDE SEQUENCE [LARGE SCALE GENOMIC DNA]</scope>
    <source>
        <strain evidence="1 4">WP8-S17-CRE-03</strain>
    </source>
</reference>
<evidence type="ECO:0000313" key="4">
    <source>
        <dbReference type="Proteomes" id="UP000515591"/>
    </source>
</evidence>
<dbReference type="GeneID" id="57397702"/>
<evidence type="ECO:0000313" key="2">
    <source>
        <dbReference type="EMBL" id="BCA28501.1"/>
    </source>
</evidence>
<gene>
    <name evidence="2" type="ORF">PtoMrB4_24780</name>
    <name evidence="1" type="ORF">WP8S17C03_24840</name>
</gene>
<dbReference type="Proteomes" id="UP000501237">
    <property type="component" value="Chromosome"/>
</dbReference>
<evidence type="ECO:0000313" key="1">
    <source>
        <dbReference type="EMBL" id="BBT16435.1"/>
    </source>
</evidence>
<dbReference type="RefSeq" id="WP_044404075.1">
    <property type="nucleotide sequence ID" value="NZ_AP022213.1"/>
</dbReference>
<name>A0A679GCA5_9GAMM</name>
<dbReference type="EMBL" id="AP022642">
    <property type="protein sequence ID" value="BCA28501.1"/>
    <property type="molecule type" value="Genomic_DNA"/>
</dbReference>
<reference evidence="2 3" key="2">
    <citation type="journal article" date="2020" name="Microbiol. Resour. Announc.">
        <title>Complete genome sequence of Pseudomonas otitidis strain MrB4, isolated from Lake Biwa in Japan.</title>
        <authorList>
            <person name="Miyazaki K."/>
            <person name="Hase E."/>
            <person name="Maruya T."/>
        </authorList>
    </citation>
    <scope>NUCLEOTIDE SEQUENCE [LARGE SCALE GENOMIC DNA]</scope>
    <source>
        <strain evidence="2 3">MrB4</strain>
    </source>
</reference>
<evidence type="ECO:0000313" key="3">
    <source>
        <dbReference type="Proteomes" id="UP000501237"/>
    </source>
</evidence>